<dbReference type="GO" id="GO:0052621">
    <property type="term" value="F:diguanylate cyclase activity"/>
    <property type="evidence" value="ECO:0007669"/>
    <property type="project" value="UniProtKB-EC"/>
</dbReference>
<comment type="subcellular location">
    <subcellularLocation>
        <location evidence="2">Cell inner membrane</location>
    </subcellularLocation>
</comment>
<evidence type="ECO:0000313" key="7">
    <source>
        <dbReference type="Proteomes" id="UP000501237"/>
    </source>
</evidence>
<dbReference type="Gene3D" id="3.30.70.270">
    <property type="match status" value="1"/>
</dbReference>
<dbReference type="SUPFAM" id="SSF55073">
    <property type="entry name" value="Nucleotide cyclase"/>
    <property type="match status" value="1"/>
</dbReference>
<dbReference type="GO" id="GO:0005886">
    <property type="term" value="C:plasma membrane"/>
    <property type="evidence" value="ECO:0007669"/>
    <property type="project" value="UniProtKB-SubCell"/>
</dbReference>
<proteinExistence type="predicted"/>
<dbReference type="Proteomes" id="UP000501237">
    <property type="component" value="Chromosome"/>
</dbReference>
<feature type="transmembrane region" description="Helical" evidence="4">
    <location>
        <begin position="53"/>
        <end position="73"/>
    </location>
</feature>
<dbReference type="InterPro" id="IPR043128">
    <property type="entry name" value="Rev_trsase/Diguanyl_cyclase"/>
</dbReference>
<keyword evidence="4" id="KW-0472">Membrane</keyword>
<dbReference type="AlphaFoldDB" id="A0A679GBH8"/>
<dbReference type="EC" id="2.7.7.65" evidence="3"/>
<evidence type="ECO:0000256" key="4">
    <source>
        <dbReference type="SAM" id="Phobius"/>
    </source>
</evidence>
<dbReference type="SMART" id="SM00267">
    <property type="entry name" value="GGDEF"/>
    <property type="match status" value="1"/>
</dbReference>
<dbReference type="InterPro" id="IPR000160">
    <property type="entry name" value="GGDEF_dom"/>
</dbReference>
<evidence type="ECO:0000256" key="1">
    <source>
        <dbReference type="ARBA" id="ARBA00001946"/>
    </source>
</evidence>
<reference evidence="6 7" key="1">
    <citation type="journal article" date="2020" name="Microbiol. Resour. Announc.">
        <title>Complete genome sequence of Pseudomonas otitidis strain MrB4, isolated from Lake Biwa in Japan.</title>
        <authorList>
            <person name="Miyazaki K."/>
            <person name="Hase E."/>
            <person name="Maruya T."/>
        </authorList>
    </citation>
    <scope>NUCLEOTIDE SEQUENCE [LARGE SCALE GENOMIC DNA]</scope>
    <source>
        <strain evidence="6 7">MrB4</strain>
    </source>
</reference>
<feature type="transmembrane region" description="Helical" evidence="4">
    <location>
        <begin position="93"/>
        <end position="116"/>
    </location>
</feature>
<dbReference type="InterPro" id="IPR007894">
    <property type="entry name" value="MASE2"/>
</dbReference>
<dbReference type="FunFam" id="3.30.70.270:FF:000001">
    <property type="entry name" value="Diguanylate cyclase domain protein"/>
    <property type="match status" value="1"/>
</dbReference>
<dbReference type="Pfam" id="PF00990">
    <property type="entry name" value="GGDEF"/>
    <property type="match status" value="1"/>
</dbReference>
<dbReference type="GO" id="GO:1902201">
    <property type="term" value="P:negative regulation of bacterial-type flagellum-dependent cell motility"/>
    <property type="evidence" value="ECO:0007669"/>
    <property type="project" value="TreeGrafter"/>
</dbReference>
<dbReference type="KEGG" id="poj:PtoMrB4_15020"/>
<accession>A0A679GBH8</accession>
<organism evidence="6 7">
    <name type="scientific">Metapseudomonas otitidis</name>
    <dbReference type="NCBI Taxonomy" id="319939"/>
    <lineage>
        <taxon>Bacteria</taxon>
        <taxon>Pseudomonadati</taxon>
        <taxon>Pseudomonadota</taxon>
        <taxon>Gammaproteobacteria</taxon>
        <taxon>Pseudomonadales</taxon>
        <taxon>Pseudomonadaceae</taxon>
        <taxon>Metapseudomonas</taxon>
    </lineage>
</organism>
<keyword evidence="4" id="KW-0812">Transmembrane</keyword>
<dbReference type="InterPro" id="IPR050469">
    <property type="entry name" value="Diguanylate_Cyclase"/>
</dbReference>
<dbReference type="CDD" id="cd01949">
    <property type="entry name" value="GGDEF"/>
    <property type="match status" value="1"/>
</dbReference>
<evidence type="ECO:0000256" key="2">
    <source>
        <dbReference type="ARBA" id="ARBA00004533"/>
    </source>
</evidence>
<dbReference type="GO" id="GO:0043709">
    <property type="term" value="P:cell adhesion involved in single-species biofilm formation"/>
    <property type="evidence" value="ECO:0007669"/>
    <property type="project" value="TreeGrafter"/>
</dbReference>
<evidence type="ECO:0000313" key="6">
    <source>
        <dbReference type="EMBL" id="BCA27525.1"/>
    </source>
</evidence>
<name>A0A679GBH8_9GAMM</name>
<evidence type="ECO:0000259" key="5">
    <source>
        <dbReference type="PROSITE" id="PS50887"/>
    </source>
</evidence>
<dbReference type="PANTHER" id="PTHR45138:SF24">
    <property type="entry name" value="DIGUANYLATE CYCLASE DGCC-RELATED"/>
    <property type="match status" value="1"/>
</dbReference>
<protein>
    <recommendedName>
        <fullName evidence="3">diguanylate cyclase</fullName>
        <ecNumber evidence="3">2.7.7.65</ecNumber>
    </recommendedName>
</protein>
<feature type="transmembrane region" description="Helical" evidence="4">
    <location>
        <begin position="160"/>
        <end position="179"/>
    </location>
</feature>
<dbReference type="EMBL" id="AP022642">
    <property type="protein sequence ID" value="BCA27525.1"/>
    <property type="molecule type" value="Genomic_DNA"/>
</dbReference>
<dbReference type="Pfam" id="PF05230">
    <property type="entry name" value="MASE2"/>
    <property type="match status" value="1"/>
</dbReference>
<feature type="transmembrane region" description="Helical" evidence="4">
    <location>
        <begin position="128"/>
        <end position="148"/>
    </location>
</feature>
<feature type="domain" description="GGDEF" evidence="5">
    <location>
        <begin position="226"/>
        <end position="352"/>
    </location>
</feature>
<dbReference type="PROSITE" id="PS50887">
    <property type="entry name" value="GGDEF"/>
    <property type="match status" value="1"/>
</dbReference>
<keyword evidence="4" id="KW-1133">Transmembrane helix</keyword>
<feature type="transmembrane region" description="Helical" evidence="4">
    <location>
        <begin position="28"/>
        <end position="47"/>
    </location>
</feature>
<dbReference type="RefSeq" id="WP_172432925.1">
    <property type="nucleotide sequence ID" value="NZ_AP022642.1"/>
</dbReference>
<dbReference type="InterPro" id="IPR029787">
    <property type="entry name" value="Nucleotide_cyclase"/>
</dbReference>
<sequence length="354" mass="39127">MARQNGSSTVPAVPSGKHGHSRFVWRALLPRALGLPVGALCLALPLWELHRPAWVWVLLALFSFVWPWVALALSRSYQDPVRNERRHILFDSFAGTFWIATAGFSPLATCVAFAMLQANNVAAGGIRFVAQGLLAQLAGVGAGILVFGFTFHSPITLQHLLLCLPMMLLHPLVIGATLYDLAQSVARSRKALRTLSQTDSLTGLYNRRHWTEQAQQEFLRCQRGGQPACLALVDLDHFKAVNDTRGHLAGDELLERLGRGLRETLRDTDLCGRYGGDEFCVLLPMTQEEGARVLLERLREKIAREEGDVGLSIGLVAFDGRMASVEDWIRAADQALYRAKSQGRNRVVVLERTG</sequence>
<gene>
    <name evidence="6" type="ORF">PtoMrB4_15020</name>
</gene>
<dbReference type="NCBIfam" id="TIGR00254">
    <property type="entry name" value="GGDEF"/>
    <property type="match status" value="1"/>
</dbReference>
<evidence type="ECO:0000256" key="3">
    <source>
        <dbReference type="ARBA" id="ARBA00012528"/>
    </source>
</evidence>
<dbReference type="GeneID" id="57396715"/>
<dbReference type="PANTHER" id="PTHR45138">
    <property type="entry name" value="REGULATORY COMPONENTS OF SENSORY TRANSDUCTION SYSTEM"/>
    <property type="match status" value="1"/>
</dbReference>
<comment type="cofactor">
    <cofactor evidence="1">
        <name>Mg(2+)</name>
        <dbReference type="ChEBI" id="CHEBI:18420"/>
    </cofactor>
</comment>